<evidence type="ECO:0000256" key="3">
    <source>
        <dbReference type="ARBA" id="ARBA00022692"/>
    </source>
</evidence>
<sequence length="212" mass="24833">MTEQWKTDEEQQSQTREPTTKPKTFLNERKVLGRKKATDEEQRKLRKKWRPYEEPKETEPGFPRYFYAGFWMRSFAFLFDLICIAAIRTSTLGLVYRLAGLVDTGDYFGLYNLFSIAIYLAYFTGLTRFNHGQTLGKMVFGLRVVSLSEKELTWTTILMRETVCRFILMGFPWIVGYLPAAFSKNKQHFGDYFCETSVVTINLIKAFNQELV</sequence>
<dbReference type="Proteomes" id="UP001256711">
    <property type="component" value="Unassembled WGS sequence"/>
</dbReference>
<keyword evidence="4 7" id="KW-1133">Transmembrane helix</keyword>
<feature type="transmembrane region" description="Helical" evidence="7">
    <location>
        <begin position="107"/>
        <end position="129"/>
    </location>
</feature>
<evidence type="ECO:0000256" key="2">
    <source>
        <dbReference type="ARBA" id="ARBA00022475"/>
    </source>
</evidence>
<evidence type="ECO:0000256" key="4">
    <source>
        <dbReference type="ARBA" id="ARBA00022989"/>
    </source>
</evidence>
<evidence type="ECO:0000256" key="5">
    <source>
        <dbReference type="ARBA" id="ARBA00023136"/>
    </source>
</evidence>
<dbReference type="EMBL" id="JARQBJ010000004">
    <property type="protein sequence ID" value="MDT2810670.1"/>
    <property type="molecule type" value="Genomic_DNA"/>
</dbReference>
<feature type="domain" description="RDD" evidence="8">
    <location>
        <begin position="67"/>
        <end position="194"/>
    </location>
</feature>
<gene>
    <name evidence="9" type="ORF">P7H43_09240</name>
</gene>
<evidence type="ECO:0000313" key="9">
    <source>
        <dbReference type="EMBL" id="MDT2810670.1"/>
    </source>
</evidence>
<dbReference type="PANTHER" id="PTHR36115">
    <property type="entry name" value="PROLINE-RICH ANTIGEN HOMOLOG-RELATED"/>
    <property type="match status" value="1"/>
</dbReference>
<accession>A0AAW8U434</accession>
<dbReference type="InterPro" id="IPR051791">
    <property type="entry name" value="Pra-immunoreactive"/>
</dbReference>
<reference evidence="9" key="1">
    <citation type="submission" date="2023-03" db="EMBL/GenBank/DDBJ databases">
        <authorList>
            <person name="Shen W."/>
            <person name="Cai J."/>
        </authorList>
    </citation>
    <scope>NUCLEOTIDE SEQUENCE</scope>
    <source>
        <strain evidence="9">B226-2</strain>
    </source>
</reference>
<evidence type="ECO:0000256" key="1">
    <source>
        <dbReference type="ARBA" id="ARBA00004651"/>
    </source>
</evidence>
<feature type="transmembrane region" description="Helical" evidence="7">
    <location>
        <begin position="65"/>
        <end position="87"/>
    </location>
</feature>
<protein>
    <submittedName>
        <fullName evidence="9">RDD family protein</fullName>
    </submittedName>
</protein>
<name>A0AAW8U434_9ENTE</name>
<keyword evidence="5 7" id="KW-0472">Membrane</keyword>
<dbReference type="GO" id="GO:0005886">
    <property type="term" value="C:plasma membrane"/>
    <property type="evidence" value="ECO:0007669"/>
    <property type="project" value="UniProtKB-SubCell"/>
</dbReference>
<dbReference type="PANTHER" id="PTHR36115:SF9">
    <property type="entry name" value="LMO1584 PROTEIN"/>
    <property type="match status" value="1"/>
</dbReference>
<keyword evidence="2" id="KW-1003">Cell membrane</keyword>
<organism evidence="9 10">
    <name type="scientific">Enterococcus asini</name>
    <dbReference type="NCBI Taxonomy" id="57732"/>
    <lineage>
        <taxon>Bacteria</taxon>
        <taxon>Bacillati</taxon>
        <taxon>Bacillota</taxon>
        <taxon>Bacilli</taxon>
        <taxon>Lactobacillales</taxon>
        <taxon>Enterococcaceae</taxon>
        <taxon>Enterococcus</taxon>
    </lineage>
</organism>
<comment type="subcellular location">
    <subcellularLocation>
        <location evidence="1">Cell membrane</location>
        <topology evidence="1">Multi-pass membrane protein</topology>
    </subcellularLocation>
</comment>
<feature type="region of interest" description="Disordered" evidence="6">
    <location>
        <begin position="1"/>
        <end position="23"/>
    </location>
</feature>
<dbReference type="Pfam" id="PF06271">
    <property type="entry name" value="RDD"/>
    <property type="match status" value="1"/>
</dbReference>
<comment type="caution">
    <text evidence="9">The sequence shown here is derived from an EMBL/GenBank/DDBJ whole genome shotgun (WGS) entry which is preliminary data.</text>
</comment>
<proteinExistence type="predicted"/>
<evidence type="ECO:0000313" key="10">
    <source>
        <dbReference type="Proteomes" id="UP001256711"/>
    </source>
</evidence>
<evidence type="ECO:0000259" key="8">
    <source>
        <dbReference type="Pfam" id="PF06271"/>
    </source>
</evidence>
<evidence type="ECO:0000256" key="6">
    <source>
        <dbReference type="SAM" id="MobiDB-lite"/>
    </source>
</evidence>
<keyword evidence="3 7" id="KW-0812">Transmembrane</keyword>
<evidence type="ECO:0000256" key="7">
    <source>
        <dbReference type="SAM" id="Phobius"/>
    </source>
</evidence>
<dbReference type="InterPro" id="IPR010432">
    <property type="entry name" value="RDD"/>
</dbReference>
<dbReference type="RefSeq" id="WP_270598692.1">
    <property type="nucleotide sequence ID" value="NZ_JAQESC010000012.1"/>
</dbReference>
<dbReference type="AlphaFoldDB" id="A0AAW8U434"/>